<comment type="caution">
    <text evidence="10">The sequence shown here is derived from an EMBL/GenBank/DDBJ whole genome shotgun (WGS) entry which is preliminary data.</text>
</comment>
<evidence type="ECO:0000256" key="7">
    <source>
        <dbReference type="ARBA" id="ARBA00023136"/>
    </source>
</evidence>
<keyword evidence="11" id="KW-1185">Reference proteome</keyword>
<dbReference type="GO" id="GO:0005886">
    <property type="term" value="C:plasma membrane"/>
    <property type="evidence" value="ECO:0007669"/>
    <property type="project" value="UniProtKB-SubCell"/>
</dbReference>
<reference evidence="11" key="1">
    <citation type="submission" date="2015-03" db="EMBL/GenBank/DDBJ databases">
        <title>Luteipulveratus halotolerans sp. nov., a novel actinobacterium (Dermacoccaceae) from Sarawak, Malaysia.</title>
        <authorList>
            <person name="Juboi H."/>
            <person name="Basik A."/>
            <person name="Shamsul S.S."/>
            <person name="Arnold P."/>
            <person name="Schmitt E.K."/>
            <person name="Sanglier J.-J."/>
            <person name="Yeo T."/>
        </authorList>
    </citation>
    <scope>NUCLEOTIDE SEQUENCE [LARGE SCALE GENOMIC DNA]</scope>
    <source>
        <strain evidence="11">C296001</strain>
    </source>
</reference>
<feature type="transmembrane region" description="Helical" evidence="9">
    <location>
        <begin position="62"/>
        <end position="85"/>
    </location>
</feature>
<keyword evidence="7 9" id="KW-0472">Membrane</keyword>
<evidence type="ECO:0000256" key="1">
    <source>
        <dbReference type="ARBA" id="ARBA00004651"/>
    </source>
</evidence>
<dbReference type="Pfam" id="PF04066">
    <property type="entry name" value="MrpF_PhaF"/>
    <property type="match status" value="1"/>
</dbReference>
<evidence type="ECO:0000313" key="11">
    <source>
        <dbReference type="Proteomes" id="UP000037397"/>
    </source>
</evidence>
<keyword evidence="5 9" id="KW-0812">Transmembrane</keyword>
<dbReference type="PANTHER" id="PTHR34702">
    <property type="entry name" value="NA(+)/H(+) ANTIPORTER SUBUNIT F1"/>
    <property type="match status" value="1"/>
</dbReference>
<comment type="subcellular location">
    <subcellularLocation>
        <location evidence="1">Cell membrane</location>
        <topology evidence="1">Multi-pass membrane protein</topology>
    </subcellularLocation>
</comment>
<keyword evidence="3" id="KW-0813">Transport</keyword>
<dbReference type="OrthoDB" id="3733837at2"/>
<evidence type="ECO:0000313" key="10">
    <source>
        <dbReference type="EMBL" id="KNX38031.1"/>
    </source>
</evidence>
<dbReference type="RefSeq" id="WP_050670444.1">
    <property type="nucleotide sequence ID" value="NZ_LAIR01000002.1"/>
</dbReference>
<dbReference type="GO" id="GO:0015385">
    <property type="term" value="F:sodium:proton antiporter activity"/>
    <property type="evidence" value="ECO:0007669"/>
    <property type="project" value="TreeGrafter"/>
</dbReference>
<dbReference type="STRING" id="1631356.VV01_14160"/>
<protein>
    <recommendedName>
        <fullName evidence="12">Sodium:proton antiporter</fullName>
    </recommendedName>
</protein>
<evidence type="ECO:0000256" key="6">
    <source>
        <dbReference type="ARBA" id="ARBA00022989"/>
    </source>
</evidence>
<dbReference type="PANTHER" id="PTHR34702:SF1">
    <property type="entry name" value="NA(+)_H(+) ANTIPORTER SUBUNIT F"/>
    <property type="match status" value="1"/>
</dbReference>
<evidence type="ECO:0000256" key="8">
    <source>
        <dbReference type="SAM" id="MobiDB-lite"/>
    </source>
</evidence>
<proteinExistence type="inferred from homology"/>
<evidence type="ECO:0008006" key="12">
    <source>
        <dbReference type="Google" id="ProtNLM"/>
    </source>
</evidence>
<dbReference type="Proteomes" id="UP000037397">
    <property type="component" value="Unassembled WGS sequence"/>
</dbReference>
<dbReference type="InterPro" id="IPR007208">
    <property type="entry name" value="MrpF/PhaF-like"/>
</dbReference>
<keyword evidence="6 9" id="KW-1133">Transmembrane helix</keyword>
<evidence type="ECO:0000256" key="3">
    <source>
        <dbReference type="ARBA" id="ARBA00022448"/>
    </source>
</evidence>
<feature type="compositionally biased region" description="Basic and acidic residues" evidence="8">
    <location>
        <begin position="103"/>
        <end position="115"/>
    </location>
</feature>
<comment type="similarity">
    <text evidence="2">Belongs to the CPA3 antiporters (TC 2.A.63) subunit F family.</text>
</comment>
<organism evidence="10 11">
    <name type="scientific">Luteipulveratus halotolerans</name>
    <dbReference type="NCBI Taxonomy" id="1631356"/>
    <lineage>
        <taxon>Bacteria</taxon>
        <taxon>Bacillati</taxon>
        <taxon>Actinomycetota</taxon>
        <taxon>Actinomycetes</taxon>
        <taxon>Micrococcales</taxon>
        <taxon>Dermacoccaceae</taxon>
        <taxon>Luteipulveratus</taxon>
    </lineage>
</organism>
<feature type="transmembrane region" description="Helical" evidence="9">
    <location>
        <begin position="36"/>
        <end position="56"/>
    </location>
</feature>
<evidence type="ECO:0000256" key="4">
    <source>
        <dbReference type="ARBA" id="ARBA00022475"/>
    </source>
</evidence>
<feature type="region of interest" description="Disordered" evidence="8">
    <location>
        <begin position="89"/>
        <end position="115"/>
    </location>
</feature>
<dbReference type="AlphaFoldDB" id="A0A0L6CJR2"/>
<sequence length="115" mass="11685">MSATGWTFAVIGALLTLAALLALVRVVRGPSVLDRAIGTDVLVSIVVCALGAEAALTRHSTTLPILISLSLVGFVGAVAVARFVARDRDVPADGSGEPAGRVLDPHDSDDPGRSA</sequence>
<evidence type="ECO:0000256" key="5">
    <source>
        <dbReference type="ARBA" id="ARBA00022692"/>
    </source>
</evidence>
<name>A0A0L6CJR2_9MICO</name>
<evidence type="ECO:0000256" key="2">
    <source>
        <dbReference type="ARBA" id="ARBA00009212"/>
    </source>
</evidence>
<gene>
    <name evidence="10" type="ORF">VV01_14160</name>
</gene>
<accession>A0A0L6CJR2</accession>
<evidence type="ECO:0000256" key="9">
    <source>
        <dbReference type="SAM" id="Phobius"/>
    </source>
</evidence>
<feature type="transmembrane region" description="Helical" evidence="9">
    <location>
        <begin position="6"/>
        <end position="24"/>
    </location>
</feature>
<dbReference type="EMBL" id="LAIR01000002">
    <property type="protein sequence ID" value="KNX38031.1"/>
    <property type="molecule type" value="Genomic_DNA"/>
</dbReference>
<keyword evidence="4" id="KW-1003">Cell membrane</keyword>